<evidence type="ECO:0000313" key="6">
    <source>
        <dbReference type="EMBL" id="MFD2275595.1"/>
    </source>
</evidence>
<protein>
    <submittedName>
        <fullName evidence="6">Transposase</fullName>
    </submittedName>
</protein>
<dbReference type="InterPro" id="IPR001207">
    <property type="entry name" value="Transposase_mutator"/>
</dbReference>
<dbReference type="EMBL" id="JBHUJC010000011">
    <property type="protein sequence ID" value="MFD2275595.1"/>
    <property type="molecule type" value="Genomic_DNA"/>
</dbReference>
<comment type="similarity">
    <text evidence="2">Belongs to the transposase mutator family.</text>
</comment>
<comment type="function">
    <text evidence="1">Required for the transposition of the insertion element.</text>
</comment>
<accession>A0ABW5E146</accession>
<evidence type="ECO:0000256" key="3">
    <source>
        <dbReference type="ARBA" id="ARBA00022578"/>
    </source>
</evidence>
<evidence type="ECO:0000256" key="5">
    <source>
        <dbReference type="ARBA" id="ARBA00023172"/>
    </source>
</evidence>
<organism evidence="6 7">
    <name type="scientific">Rubritalea spongiae</name>
    <dbReference type="NCBI Taxonomy" id="430797"/>
    <lineage>
        <taxon>Bacteria</taxon>
        <taxon>Pseudomonadati</taxon>
        <taxon>Verrucomicrobiota</taxon>
        <taxon>Verrucomicrobiia</taxon>
        <taxon>Verrucomicrobiales</taxon>
        <taxon>Rubritaleaceae</taxon>
        <taxon>Rubritalea</taxon>
    </lineage>
</organism>
<comment type="caution">
    <text evidence="6">The sequence shown here is derived from an EMBL/GenBank/DDBJ whole genome shotgun (WGS) entry which is preliminary data.</text>
</comment>
<keyword evidence="5" id="KW-0233">DNA recombination</keyword>
<dbReference type="RefSeq" id="WP_377096610.1">
    <property type="nucleotide sequence ID" value="NZ_JBHSJM010000001.1"/>
</dbReference>
<evidence type="ECO:0000313" key="7">
    <source>
        <dbReference type="Proteomes" id="UP001597297"/>
    </source>
</evidence>
<dbReference type="Pfam" id="PF00872">
    <property type="entry name" value="Transposase_mut"/>
    <property type="match status" value="1"/>
</dbReference>
<keyword evidence="4" id="KW-0238">DNA-binding</keyword>
<dbReference type="Proteomes" id="UP001597297">
    <property type="component" value="Unassembled WGS sequence"/>
</dbReference>
<reference evidence="7" key="1">
    <citation type="journal article" date="2019" name="Int. J. Syst. Evol. Microbiol.">
        <title>The Global Catalogue of Microorganisms (GCM) 10K type strain sequencing project: providing services to taxonomists for standard genome sequencing and annotation.</title>
        <authorList>
            <consortium name="The Broad Institute Genomics Platform"/>
            <consortium name="The Broad Institute Genome Sequencing Center for Infectious Disease"/>
            <person name="Wu L."/>
            <person name="Ma J."/>
        </authorList>
    </citation>
    <scope>NUCLEOTIDE SEQUENCE [LARGE SCALE GENOMIC DNA]</scope>
    <source>
        <strain evidence="7">JCM 16545</strain>
    </source>
</reference>
<name>A0ABW5E146_9BACT</name>
<evidence type="ECO:0000256" key="1">
    <source>
        <dbReference type="ARBA" id="ARBA00002190"/>
    </source>
</evidence>
<gene>
    <name evidence="6" type="ORF">ACFSQZ_03860</name>
</gene>
<proteinExistence type="inferred from homology"/>
<evidence type="ECO:0000256" key="2">
    <source>
        <dbReference type="ARBA" id="ARBA00010961"/>
    </source>
</evidence>
<sequence>MLENGIEVALEYHRSPREHHRSLRTNNMLESIMKKIRRRTRVVGSFPD</sequence>
<keyword evidence="7" id="KW-1185">Reference proteome</keyword>
<keyword evidence="3" id="KW-0815">Transposition</keyword>
<evidence type="ECO:0000256" key="4">
    <source>
        <dbReference type="ARBA" id="ARBA00023125"/>
    </source>
</evidence>